<organism evidence="2 3">
    <name type="scientific">Micromonospora rubida</name>
    <dbReference type="NCBI Taxonomy" id="2697657"/>
    <lineage>
        <taxon>Bacteria</taxon>
        <taxon>Bacillati</taxon>
        <taxon>Actinomycetota</taxon>
        <taxon>Actinomycetes</taxon>
        <taxon>Micromonosporales</taxon>
        <taxon>Micromonosporaceae</taxon>
        <taxon>Micromonospora</taxon>
    </lineage>
</organism>
<comment type="caution">
    <text evidence="2">The sequence shown here is derived from an EMBL/GenBank/DDBJ whole genome shotgun (WGS) entry which is preliminary data.</text>
</comment>
<dbReference type="InterPro" id="IPR036412">
    <property type="entry name" value="HAD-like_sf"/>
</dbReference>
<reference evidence="2 3" key="1">
    <citation type="submission" date="2024-10" db="EMBL/GenBank/DDBJ databases">
        <title>The Natural Products Discovery Center: Release of the First 8490 Sequenced Strains for Exploring Actinobacteria Biosynthetic Diversity.</title>
        <authorList>
            <person name="Kalkreuter E."/>
            <person name="Kautsar S.A."/>
            <person name="Yang D."/>
            <person name="Bader C.D."/>
            <person name="Teijaro C.N."/>
            <person name="Fluegel L."/>
            <person name="Davis C.M."/>
            <person name="Simpson J.R."/>
            <person name="Lauterbach L."/>
            <person name="Steele A.D."/>
            <person name="Gui C."/>
            <person name="Meng S."/>
            <person name="Li G."/>
            <person name="Viehrig K."/>
            <person name="Ye F."/>
            <person name="Su P."/>
            <person name="Kiefer A.F."/>
            <person name="Nichols A."/>
            <person name="Cepeda A.J."/>
            <person name="Yan W."/>
            <person name="Fan B."/>
            <person name="Jiang Y."/>
            <person name="Adhikari A."/>
            <person name="Zheng C.-J."/>
            <person name="Schuster L."/>
            <person name="Cowan T.M."/>
            <person name="Smanski M.J."/>
            <person name="Chevrette M.G."/>
            <person name="De Carvalho L.P.S."/>
            <person name="Shen B."/>
        </authorList>
    </citation>
    <scope>NUCLEOTIDE SEQUENCE [LARGE SCALE GENOMIC DNA]</scope>
    <source>
        <strain evidence="2 3">NPDC021253</strain>
    </source>
</reference>
<dbReference type="Gene3D" id="1.10.150.240">
    <property type="entry name" value="Putative phosphatase, domain 2"/>
    <property type="match status" value="1"/>
</dbReference>
<dbReference type="Pfam" id="PF00702">
    <property type="entry name" value="Hydrolase"/>
    <property type="match status" value="1"/>
</dbReference>
<evidence type="ECO:0000313" key="2">
    <source>
        <dbReference type="EMBL" id="MFI0796390.1"/>
    </source>
</evidence>
<dbReference type="PANTHER" id="PTHR43434:SF1">
    <property type="entry name" value="PHOSPHOGLYCOLATE PHOSPHATASE"/>
    <property type="match status" value="1"/>
</dbReference>
<dbReference type="PRINTS" id="PR00413">
    <property type="entry name" value="HADHALOGNASE"/>
</dbReference>
<dbReference type="Gene3D" id="3.40.50.1000">
    <property type="entry name" value="HAD superfamily/HAD-like"/>
    <property type="match status" value="1"/>
</dbReference>
<keyword evidence="3" id="KW-1185">Reference proteome</keyword>
<gene>
    <name evidence="2" type="ORF">ACH4OY_27440</name>
</gene>
<proteinExistence type="predicted"/>
<evidence type="ECO:0000313" key="3">
    <source>
        <dbReference type="Proteomes" id="UP001611075"/>
    </source>
</evidence>
<dbReference type="InterPro" id="IPR023198">
    <property type="entry name" value="PGP-like_dom2"/>
</dbReference>
<accession>A0ABW7STJ3</accession>
<dbReference type="SFLD" id="SFLDG01129">
    <property type="entry name" value="C1.5:_HAD__Beta-PGM__Phosphata"/>
    <property type="match status" value="1"/>
</dbReference>
<dbReference type="InterPro" id="IPR006351">
    <property type="entry name" value="AHBA_synth-like"/>
</dbReference>
<sequence>MTGGAGDRRDPSGQVRAVVFDLDGVLVDSLGVAREAFARAYAEVVGDGVAPVEEYCRHPGRYLPEVLELLGLPATMAGPFVRESNRLAYRVMPVDGVVELLGVLRGRGLGLAVATGRSGTRARDLLGGLGMLPLVDHVVGADEVPRPKPAPDIVRRALELLGVRPGEAVLLGDAPADMVSARAAGVVAVAALWGESDREVLLAAGPDVVLARPADLLPLCPPPGSGSPSGRPGAAADTRGDRWAPLSGRSAPDGPPVRQPMG</sequence>
<protein>
    <submittedName>
        <fullName evidence="2">HAD-IA family hydrolase</fullName>
    </submittedName>
</protein>
<dbReference type="NCBIfam" id="TIGR01454">
    <property type="entry name" value="AHBA_synth_RP"/>
    <property type="match status" value="1"/>
</dbReference>
<dbReference type="SFLD" id="SFLDS00003">
    <property type="entry name" value="Haloacid_Dehalogenase"/>
    <property type="match status" value="1"/>
</dbReference>
<dbReference type="SUPFAM" id="SSF56784">
    <property type="entry name" value="HAD-like"/>
    <property type="match status" value="1"/>
</dbReference>
<dbReference type="InterPro" id="IPR050155">
    <property type="entry name" value="HAD-like_hydrolase_sf"/>
</dbReference>
<dbReference type="GO" id="GO:0016787">
    <property type="term" value="F:hydrolase activity"/>
    <property type="evidence" value="ECO:0007669"/>
    <property type="project" value="UniProtKB-KW"/>
</dbReference>
<feature type="region of interest" description="Disordered" evidence="1">
    <location>
        <begin position="218"/>
        <end position="262"/>
    </location>
</feature>
<dbReference type="InterPro" id="IPR006439">
    <property type="entry name" value="HAD-SF_hydro_IA"/>
</dbReference>
<evidence type="ECO:0000256" key="1">
    <source>
        <dbReference type="SAM" id="MobiDB-lite"/>
    </source>
</evidence>
<dbReference type="EMBL" id="JBIRPU010000027">
    <property type="protein sequence ID" value="MFI0796390.1"/>
    <property type="molecule type" value="Genomic_DNA"/>
</dbReference>
<dbReference type="PANTHER" id="PTHR43434">
    <property type="entry name" value="PHOSPHOGLYCOLATE PHOSPHATASE"/>
    <property type="match status" value="1"/>
</dbReference>
<dbReference type="RefSeq" id="WP_396684476.1">
    <property type="nucleotide sequence ID" value="NZ_JBIRPU010000027.1"/>
</dbReference>
<dbReference type="NCBIfam" id="TIGR01509">
    <property type="entry name" value="HAD-SF-IA-v3"/>
    <property type="match status" value="1"/>
</dbReference>
<feature type="compositionally biased region" description="Pro residues" evidence="1">
    <location>
        <begin position="253"/>
        <end position="262"/>
    </location>
</feature>
<dbReference type="InterPro" id="IPR023214">
    <property type="entry name" value="HAD_sf"/>
</dbReference>
<name>A0ABW7STJ3_9ACTN</name>
<dbReference type="Proteomes" id="UP001611075">
    <property type="component" value="Unassembled WGS sequence"/>
</dbReference>
<feature type="compositionally biased region" description="Low complexity" evidence="1">
    <location>
        <begin position="226"/>
        <end position="236"/>
    </location>
</feature>
<keyword evidence="2" id="KW-0378">Hydrolase</keyword>